<dbReference type="InterPro" id="IPR041625">
    <property type="entry name" value="Beta-mannosidase_Ig"/>
</dbReference>
<keyword evidence="11" id="KW-0119">Carbohydrate metabolism</keyword>
<evidence type="ECO:0000313" key="20">
    <source>
        <dbReference type="Proteomes" id="UP000044602"/>
    </source>
</evidence>
<dbReference type="Pfam" id="PF17786">
    <property type="entry name" value="Mannosidase_ig"/>
    <property type="match status" value="1"/>
</dbReference>
<dbReference type="FunFam" id="2.60.120.260:FF:000118">
    <property type="entry name" value="Beta-mannosidase B"/>
    <property type="match status" value="1"/>
</dbReference>
<dbReference type="InterPro" id="IPR008979">
    <property type="entry name" value="Galactose-bd-like_sf"/>
</dbReference>
<evidence type="ECO:0000256" key="5">
    <source>
        <dbReference type="ARBA" id="ARBA00012754"/>
    </source>
</evidence>
<evidence type="ECO:0000256" key="17">
    <source>
        <dbReference type="SAM" id="MobiDB-lite"/>
    </source>
</evidence>
<dbReference type="InterPro" id="IPR013783">
    <property type="entry name" value="Ig-like_fold"/>
</dbReference>
<gene>
    <name evidence="19" type="ORF">BN1708_006979</name>
</gene>
<comment type="catalytic activity">
    <reaction evidence="1">
        <text>Hydrolysis of terminal, non-reducing beta-D-mannose residues in beta-D-mannosides.</text>
        <dbReference type="EC" id="3.2.1.25"/>
    </reaction>
</comment>
<evidence type="ECO:0000313" key="19">
    <source>
        <dbReference type="EMBL" id="CRK36211.1"/>
    </source>
</evidence>
<keyword evidence="20" id="KW-1185">Reference proteome</keyword>
<dbReference type="InterPro" id="IPR036864">
    <property type="entry name" value="Zn2-C6_fun-type_DNA-bd_sf"/>
</dbReference>
<evidence type="ECO:0000256" key="6">
    <source>
        <dbReference type="ARBA" id="ARBA00022525"/>
    </source>
</evidence>
<dbReference type="EC" id="3.2.1.25" evidence="5"/>
<dbReference type="STRING" id="100787.A0A0G4MPP9"/>
<dbReference type="CDD" id="cd12148">
    <property type="entry name" value="fungal_TF_MHR"/>
    <property type="match status" value="1"/>
</dbReference>
<dbReference type="SMART" id="SM00906">
    <property type="entry name" value="Fungal_trans"/>
    <property type="match status" value="1"/>
</dbReference>
<dbReference type="PROSITE" id="PS00463">
    <property type="entry name" value="ZN2_CY6_FUNGAL_1"/>
    <property type="match status" value="1"/>
</dbReference>
<dbReference type="InterPro" id="IPR050887">
    <property type="entry name" value="Beta-mannosidase_GH2"/>
</dbReference>
<dbReference type="PANTHER" id="PTHR43730">
    <property type="entry name" value="BETA-MANNOSIDASE"/>
    <property type="match status" value="1"/>
</dbReference>
<evidence type="ECO:0000256" key="13">
    <source>
        <dbReference type="ARBA" id="ARBA00023326"/>
    </source>
</evidence>
<dbReference type="SUPFAM" id="SSF49303">
    <property type="entry name" value="beta-Galactosidase/glucuronidase domain"/>
    <property type="match status" value="2"/>
</dbReference>
<dbReference type="Pfam" id="PF17753">
    <property type="entry name" value="Ig_mannosidase"/>
    <property type="match status" value="1"/>
</dbReference>
<dbReference type="EMBL" id="CVQH01023972">
    <property type="protein sequence ID" value="CRK36211.1"/>
    <property type="molecule type" value="Genomic_DNA"/>
</dbReference>
<dbReference type="Pfam" id="PF00703">
    <property type="entry name" value="Glyco_hydro_2"/>
    <property type="match status" value="1"/>
</dbReference>
<dbReference type="Gene3D" id="4.10.240.10">
    <property type="entry name" value="Zn(2)-C6 fungal-type DNA-binding domain"/>
    <property type="match status" value="1"/>
</dbReference>
<dbReference type="PROSITE" id="PS50048">
    <property type="entry name" value="ZN2_CY6_FUNGAL_2"/>
    <property type="match status" value="1"/>
</dbReference>
<dbReference type="InterPro" id="IPR001138">
    <property type="entry name" value="Zn2Cys6_DnaBD"/>
</dbReference>
<comment type="subcellular location">
    <subcellularLocation>
        <location evidence="2">Secreted</location>
    </subcellularLocation>
</comment>
<evidence type="ECO:0000256" key="7">
    <source>
        <dbReference type="ARBA" id="ARBA00022723"/>
    </source>
</evidence>
<dbReference type="InterPro" id="IPR017853">
    <property type="entry name" value="GH"/>
</dbReference>
<evidence type="ECO:0000256" key="14">
    <source>
        <dbReference type="ARBA" id="ARBA00038429"/>
    </source>
</evidence>
<evidence type="ECO:0000256" key="10">
    <source>
        <dbReference type="ARBA" id="ARBA00023242"/>
    </source>
</evidence>
<evidence type="ECO:0000259" key="18">
    <source>
        <dbReference type="PROSITE" id="PS50048"/>
    </source>
</evidence>
<name>A0A0G4MPP9_VERLO</name>
<dbReference type="FunFam" id="3.20.20.80:FF:000050">
    <property type="entry name" value="Beta-mannosidase B"/>
    <property type="match status" value="1"/>
</dbReference>
<comment type="similarity">
    <text evidence="14">Belongs to the glycosyl hydrolase 2 family. Beta-mannosidase B subfamily.</text>
</comment>
<protein>
    <recommendedName>
        <fullName evidence="15">Beta-mannosidase B</fullName>
        <ecNumber evidence="5">3.2.1.25</ecNumber>
    </recommendedName>
    <alternativeName>
        <fullName evidence="16">Mannanase B</fullName>
    </alternativeName>
</protein>
<comment type="subunit">
    <text evidence="4">Homodimer.</text>
</comment>
<dbReference type="SUPFAM" id="SSF51445">
    <property type="entry name" value="(Trans)glycosidases"/>
    <property type="match status" value="1"/>
</dbReference>
<dbReference type="PANTHER" id="PTHR43730:SF1">
    <property type="entry name" value="BETA-MANNOSIDASE"/>
    <property type="match status" value="1"/>
</dbReference>
<evidence type="ECO:0000256" key="15">
    <source>
        <dbReference type="ARBA" id="ARBA00041069"/>
    </source>
</evidence>
<keyword evidence="13" id="KW-0624">Polysaccharide degradation</keyword>
<dbReference type="Gene3D" id="2.60.120.260">
    <property type="entry name" value="Galactose-binding domain-like"/>
    <property type="match status" value="1"/>
</dbReference>
<evidence type="ECO:0000256" key="11">
    <source>
        <dbReference type="ARBA" id="ARBA00023277"/>
    </source>
</evidence>
<dbReference type="Proteomes" id="UP000044602">
    <property type="component" value="Unassembled WGS sequence"/>
</dbReference>
<reference evidence="19 20" key="1">
    <citation type="submission" date="2015-05" db="EMBL/GenBank/DDBJ databases">
        <authorList>
            <person name="Wang D.B."/>
            <person name="Wang M."/>
        </authorList>
    </citation>
    <scope>NUCLEOTIDE SEQUENCE [LARGE SCALE GENOMIC DNA]</scope>
    <source>
        <strain evidence="19">VL1</strain>
    </source>
</reference>
<keyword evidence="12" id="KW-0326">Glycosidase</keyword>
<sequence length="1554" mass="176761">MFRCSTSSPSMLRSRQNLRSGWSFKQHDDDDPGAWLPVETVPSQVHIDLLANKRIPDPFVDINEQSVQWVAEKSWQYKLRLPAPAIHCPDNTSTDLVFEGLDTFATVTLNGGEILKSENMHISNRVNVNKTWNSDSENVLEILFDSALLRGRDIVKQHGEHEFFARQTEEGRIPVRKAQYNWGWDWGPILMTAGPWRPVYFEQYTARLDDVRAVYDLAADLKSCSGRLMARVSGASEQTDHLVFLLSRNDKVVFKQTCGVGAGGLVEAAFQIEDPCLWYPAGYGAQSRYQLSAEVWRGQTKLDSSTKLIGFRRCELVQEKDAYGKSFYFRINGVDIFAGGSCWIPGDSFLSQMTAKRYHDWMKLMVESNQIMIRVWGGGIYEDNAFLDACDELGILVWQDFAFACGNYPVYTPFLESIEEEARQNLRRFRSHPSVVVWAGNNEDYQVQERYKLEYFADDKDPESWLKSTFPARYIYEFLLPKVVQDEDPSVLYHPGSPWGDGKHTTDPTVGDIHQWNIWHGLMNRYQEAEHLTGRFVSEFGMEAYPHLQTTRRMVTSPREQRPGSLTMDYRNKAVDHERRMMTYVAENFQVRYDLPAFTHLTQITQAETMRYAYKAWRRMWGHPGARKCGGVLVWQLNDCWPTMSWAVVDYYLVKKPAFYAIARALRPLDVGISRSCPEWTSGHAAPSLRKECEYDVWIASSRLDAAQVELRVRFISIQTGKDIRDAIASILYAQPNGTTEVHKKQRVTVATSAANTADDPFVIHASLALNGELVATDTAWPEPLKYLDLNNRHVGLEIYQSRGKISISSRLPIKGFVLEETEGMKLSDNGFDLVPGEKREIQIEAAPTTDHLSLPFECTMFHTFGSTEPPASHLSTPVARPVSRRVNKSCSECTRRKVKCDGRVPCASCQYYKTSESCVYRQRTKRQAVSKSTLEQVTEQMQVQQRILNTLFPHNSPEDLVGRSRTELLQLLSTASPSDTSVCDISPEPLGPSPQYFLSGTGGTDVSDGSTQASEAGDTVQERRWDESAQQPAEIGASDDINAISLATDQHRRSYLGVTSMSAVMGALFRLCPAAKARTIEFSKELSKEQHMHHQQASDLISGPNLPALNQLREQRCVEFYFEHIHAITPILNEEEFRRTYKEATRQDASWLGLLNMVLTLGSIASGSNTLHVQYYKQARVFLDLDSLGSGNMESLQALCLLGGYYLHYRNSPNMAYAVLGAAQRVAIALGLHRDSSRRTHDQGADTNQENLLRIETRRRTWWSLFCLDTWASMTLGRPTCGRWDNTTMDTLPPSLLSPDDHCAISLRSSCQFCHICNRIQHRFAQLRRMSAIEALAFDQELRDWYETLPSVVKYTANSPPRVTTAREFLRNRYLNVRLVLSRPFLLHLAHGNAKQRIFAPEEEQMIDTCRSIAAEAIDAITLHWTPNHIHVWNSAWYLFQACMVPLLSIAMETAWRPGMFPKRVDRWSASLTKALDIFNDMKPWMRGSDRAAHMVATLFQAVTVTVENQVRPSTSPEGAWELPGWCDEQLADIDWNMFLSEENAFNVWQTQS</sequence>
<evidence type="ECO:0000256" key="3">
    <source>
        <dbReference type="ARBA" id="ARBA00004740"/>
    </source>
</evidence>
<dbReference type="InterPro" id="IPR036156">
    <property type="entry name" value="Beta-gal/glucu_dom_sf"/>
</dbReference>
<dbReference type="GO" id="GO:0003677">
    <property type="term" value="F:DNA binding"/>
    <property type="evidence" value="ECO:0007669"/>
    <property type="project" value="InterPro"/>
</dbReference>
<keyword evidence="8" id="KW-0378">Hydrolase</keyword>
<dbReference type="InterPro" id="IPR007219">
    <property type="entry name" value="XnlR_reg_dom"/>
</dbReference>
<evidence type="ECO:0000256" key="9">
    <source>
        <dbReference type="ARBA" id="ARBA00023180"/>
    </source>
</evidence>
<keyword evidence="9" id="KW-0325">Glycoprotein</keyword>
<feature type="domain" description="Zn(2)-C6 fungal-type" evidence="18">
    <location>
        <begin position="890"/>
        <end position="921"/>
    </location>
</feature>
<organism evidence="19 20">
    <name type="scientific">Verticillium longisporum</name>
    <name type="common">Verticillium dahliae var. longisporum</name>
    <dbReference type="NCBI Taxonomy" id="100787"/>
    <lineage>
        <taxon>Eukaryota</taxon>
        <taxon>Fungi</taxon>
        <taxon>Dikarya</taxon>
        <taxon>Ascomycota</taxon>
        <taxon>Pezizomycotina</taxon>
        <taxon>Sordariomycetes</taxon>
        <taxon>Hypocreomycetidae</taxon>
        <taxon>Glomerellales</taxon>
        <taxon>Plectosphaerellaceae</taxon>
        <taxon>Verticillium</taxon>
    </lineage>
</organism>
<dbReference type="InterPro" id="IPR054593">
    <property type="entry name" value="Beta-mannosidase-like_N2"/>
</dbReference>
<proteinExistence type="inferred from homology"/>
<keyword evidence="6" id="KW-0964">Secreted</keyword>
<keyword evidence="7" id="KW-0479">Metal-binding</keyword>
<evidence type="ECO:0000256" key="4">
    <source>
        <dbReference type="ARBA" id="ARBA00011738"/>
    </source>
</evidence>
<evidence type="ECO:0000256" key="1">
    <source>
        <dbReference type="ARBA" id="ARBA00000829"/>
    </source>
</evidence>
<dbReference type="Gene3D" id="3.20.20.80">
    <property type="entry name" value="Glycosidases"/>
    <property type="match status" value="1"/>
</dbReference>
<dbReference type="GO" id="GO:0004567">
    <property type="term" value="F:beta-mannosidase activity"/>
    <property type="evidence" value="ECO:0007669"/>
    <property type="project" value="UniProtKB-EC"/>
</dbReference>
<dbReference type="Pfam" id="PF22666">
    <property type="entry name" value="Glyco_hydro_2_N2"/>
    <property type="match status" value="1"/>
</dbReference>
<dbReference type="SUPFAM" id="SSF49785">
    <property type="entry name" value="Galactose-binding domain-like"/>
    <property type="match status" value="1"/>
</dbReference>
<feature type="region of interest" description="Disordered" evidence="17">
    <location>
        <begin position="1002"/>
        <end position="1023"/>
    </location>
</feature>
<dbReference type="SMART" id="SM00066">
    <property type="entry name" value="GAL4"/>
    <property type="match status" value="1"/>
</dbReference>
<dbReference type="GO" id="GO:0000981">
    <property type="term" value="F:DNA-binding transcription factor activity, RNA polymerase II-specific"/>
    <property type="evidence" value="ECO:0007669"/>
    <property type="project" value="InterPro"/>
</dbReference>
<dbReference type="Pfam" id="PF00172">
    <property type="entry name" value="Zn_clus"/>
    <property type="match status" value="1"/>
</dbReference>
<dbReference type="GO" id="GO:0006516">
    <property type="term" value="P:glycoprotein catabolic process"/>
    <property type="evidence" value="ECO:0007669"/>
    <property type="project" value="TreeGrafter"/>
</dbReference>
<keyword evidence="10" id="KW-0539">Nucleus</keyword>
<dbReference type="CDD" id="cd00067">
    <property type="entry name" value="GAL4"/>
    <property type="match status" value="1"/>
</dbReference>
<dbReference type="GO" id="GO:0008270">
    <property type="term" value="F:zinc ion binding"/>
    <property type="evidence" value="ECO:0007669"/>
    <property type="project" value="InterPro"/>
</dbReference>
<evidence type="ECO:0000256" key="8">
    <source>
        <dbReference type="ARBA" id="ARBA00022801"/>
    </source>
</evidence>
<evidence type="ECO:0000256" key="2">
    <source>
        <dbReference type="ARBA" id="ARBA00004613"/>
    </source>
</evidence>
<dbReference type="SUPFAM" id="SSF57701">
    <property type="entry name" value="Zn2/Cys6 DNA-binding domain"/>
    <property type="match status" value="1"/>
</dbReference>
<dbReference type="GO" id="GO:0000272">
    <property type="term" value="P:polysaccharide catabolic process"/>
    <property type="evidence" value="ECO:0007669"/>
    <property type="project" value="UniProtKB-KW"/>
</dbReference>
<dbReference type="GO" id="GO:0005576">
    <property type="term" value="C:extracellular region"/>
    <property type="evidence" value="ECO:0007669"/>
    <property type="project" value="UniProtKB-SubCell"/>
</dbReference>
<evidence type="ECO:0000256" key="12">
    <source>
        <dbReference type="ARBA" id="ARBA00023295"/>
    </source>
</evidence>
<dbReference type="Gene3D" id="2.60.40.10">
    <property type="entry name" value="Immunoglobulins"/>
    <property type="match status" value="2"/>
</dbReference>
<dbReference type="Pfam" id="PF04082">
    <property type="entry name" value="Fungal_trans"/>
    <property type="match status" value="1"/>
</dbReference>
<dbReference type="InterPro" id="IPR006102">
    <property type="entry name" value="Ig-like_GH2"/>
</dbReference>
<dbReference type="InterPro" id="IPR041447">
    <property type="entry name" value="Mannosidase_ig"/>
</dbReference>
<accession>A0A0G4MPP9</accession>
<comment type="pathway">
    <text evidence="3">Glycan metabolism; N-glycan degradation.</text>
</comment>
<evidence type="ECO:0000256" key="16">
    <source>
        <dbReference type="ARBA" id="ARBA00041614"/>
    </source>
</evidence>
<dbReference type="GO" id="GO:0006351">
    <property type="term" value="P:DNA-templated transcription"/>
    <property type="evidence" value="ECO:0007669"/>
    <property type="project" value="InterPro"/>
</dbReference>